<proteinExistence type="predicted"/>
<organism evidence="2 3">
    <name type="scientific">Talaromyces amestolkiae</name>
    <dbReference type="NCBI Taxonomy" id="1196081"/>
    <lineage>
        <taxon>Eukaryota</taxon>
        <taxon>Fungi</taxon>
        <taxon>Dikarya</taxon>
        <taxon>Ascomycota</taxon>
        <taxon>Pezizomycotina</taxon>
        <taxon>Eurotiomycetes</taxon>
        <taxon>Eurotiomycetidae</taxon>
        <taxon>Eurotiales</taxon>
        <taxon>Trichocomaceae</taxon>
        <taxon>Talaromyces</taxon>
        <taxon>Talaromyces sect. Talaromyces</taxon>
    </lineage>
</organism>
<dbReference type="CDD" id="cd22191">
    <property type="entry name" value="DPBB_RlpA_EXP_N-like"/>
    <property type="match status" value="1"/>
</dbReference>
<dbReference type="Proteomes" id="UP000249363">
    <property type="component" value="Unassembled WGS sequence"/>
</dbReference>
<dbReference type="EMBL" id="MIKG01000011">
    <property type="protein sequence ID" value="RAO69965.1"/>
    <property type="molecule type" value="Genomic_DNA"/>
</dbReference>
<dbReference type="AlphaFoldDB" id="A0A364L2E3"/>
<keyword evidence="1" id="KW-0732">Signal</keyword>
<accession>A0A364L2E3</accession>
<comment type="caution">
    <text evidence="2">The sequence shown here is derived from an EMBL/GenBank/DDBJ whole genome shotgun (WGS) entry which is preliminary data.</text>
</comment>
<name>A0A364L2E3_TALAM</name>
<protein>
    <recommendedName>
        <fullName evidence="4">Barwin domain-containing protein</fullName>
    </recommendedName>
</protein>
<dbReference type="Gene3D" id="2.40.40.10">
    <property type="entry name" value="RlpA-like domain"/>
    <property type="match status" value="1"/>
</dbReference>
<evidence type="ECO:0000256" key="1">
    <source>
        <dbReference type="SAM" id="SignalP"/>
    </source>
</evidence>
<gene>
    <name evidence="2" type="ORF">BHQ10_005977</name>
</gene>
<evidence type="ECO:0000313" key="3">
    <source>
        <dbReference type="Proteomes" id="UP000249363"/>
    </source>
</evidence>
<reference evidence="2 3" key="1">
    <citation type="journal article" date="2017" name="Biotechnol. Biofuels">
        <title>Differential beta-glucosidase expression as a function of carbon source availability in Talaromyces amestolkiae: a genomic and proteomic approach.</title>
        <authorList>
            <person name="de Eugenio L.I."/>
            <person name="Mendez-Liter J.A."/>
            <person name="Nieto-Dominguez M."/>
            <person name="Alonso L."/>
            <person name="Gil-Munoz J."/>
            <person name="Barriuso J."/>
            <person name="Prieto A."/>
            <person name="Martinez M.J."/>
        </authorList>
    </citation>
    <scope>NUCLEOTIDE SEQUENCE [LARGE SCALE GENOMIC DNA]</scope>
    <source>
        <strain evidence="2 3">CIB</strain>
    </source>
</reference>
<dbReference type="InterPro" id="IPR036908">
    <property type="entry name" value="RlpA-like_sf"/>
</dbReference>
<evidence type="ECO:0008006" key="4">
    <source>
        <dbReference type="Google" id="ProtNLM"/>
    </source>
</evidence>
<keyword evidence="3" id="KW-1185">Reference proteome</keyword>
<dbReference type="RefSeq" id="XP_040734481.1">
    <property type="nucleotide sequence ID" value="XM_040878511.1"/>
</dbReference>
<feature type="chain" id="PRO_5016983724" description="Barwin domain-containing protein" evidence="1">
    <location>
        <begin position="22"/>
        <end position="158"/>
    </location>
</feature>
<dbReference type="GeneID" id="63795193"/>
<evidence type="ECO:0000313" key="2">
    <source>
        <dbReference type="EMBL" id="RAO69965.1"/>
    </source>
</evidence>
<dbReference type="OrthoDB" id="623670at2759"/>
<dbReference type="SUPFAM" id="SSF50685">
    <property type="entry name" value="Barwin-like endoglucanases"/>
    <property type="match status" value="1"/>
</dbReference>
<feature type="signal peptide" evidence="1">
    <location>
        <begin position="1"/>
        <end position="21"/>
    </location>
</feature>
<sequence length="158" mass="16348">MKFAAATIAASAFLLGSQVAANPIQKRDIPSSFYSNMAIDGSIYSFADDASCNEIFYTAGSCGLSTYFTSEIPSSSTIPLVAMASAVMSQFGASQNNELCGKTIEITGANGVTVQAAIADTAGADIIDMCLTLWEDFGGVDGDGTIMTGSNGLEWHLV</sequence>